<feature type="domain" description="DUF3638" evidence="8">
    <location>
        <begin position="2049"/>
        <end position="2270"/>
    </location>
</feature>
<dbReference type="Pfam" id="PF12359">
    <property type="entry name" value="DUF3645"/>
    <property type="match status" value="1"/>
</dbReference>
<keyword evidence="5" id="KW-0378">Hydrolase</keyword>
<protein>
    <recommendedName>
        <fullName evidence="2">ubiquitinyl hydrolase 1</fullName>
        <ecNumber evidence="2">3.4.19.12</ecNumber>
    </recommendedName>
</protein>
<dbReference type="GO" id="GO:0006508">
    <property type="term" value="P:proteolysis"/>
    <property type="evidence" value="ECO:0007669"/>
    <property type="project" value="UniProtKB-KW"/>
</dbReference>
<proteinExistence type="predicted"/>
<feature type="domain" description="DUF6606" evidence="10">
    <location>
        <begin position="21"/>
        <end position="296"/>
    </location>
</feature>
<accession>A0A2B7Z993</accession>
<dbReference type="EMBL" id="PDND01000218">
    <property type="protein sequence ID" value="PGH29708.1"/>
    <property type="molecule type" value="Genomic_DNA"/>
</dbReference>
<evidence type="ECO:0000259" key="9">
    <source>
        <dbReference type="Pfam" id="PF12359"/>
    </source>
</evidence>
<feature type="region of interest" description="Disordered" evidence="7">
    <location>
        <begin position="2865"/>
        <end position="2889"/>
    </location>
</feature>
<dbReference type="Pfam" id="PF12340">
    <property type="entry name" value="DUF3638"/>
    <property type="match status" value="1"/>
</dbReference>
<evidence type="ECO:0000259" key="10">
    <source>
        <dbReference type="Pfam" id="PF20255"/>
    </source>
</evidence>
<evidence type="ECO:0000256" key="3">
    <source>
        <dbReference type="ARBA" id="ARBA00022670"/>
    </source>
</evidence>
<dbReference type="InterPro" id="IPR051346">
    <property type="entry name" value="OTU_Deubiquitinase"/>
</dbReference>
<keyword evidence="3" id="KW-0645">Protease</keyword>
<comment type="caution">
    <text evidence="11">The sequence shown here is derived from an EMBL/GenBank/DDBJ whole genome shotgun (WGS) entry which is preliminary data.</text>
</comment>
<dbReference type="InterPro" id="IPR022105">
    <property type="entry name" value="DUF3645"/>
</dbReference>
<sequence length="3148" mass="356907">MACPMKGTSSTILPFEVIMYLIHHIFLPPKLPNEDDFDSDYETALLDTTIEALAKFKDVVTYDQNSIIDSVISMVTNLGTVRDSSSVDGSISKEELRAALRDICNKGGIIPLHIRAQNAGVLISKVDDSINIEVFELSPCNEAVITTKGRLRRSFPGPSFSVGIGTFQRPEFQDMVAHTLAKMSYQPVVETMPKVKKAGRMHVEDRDTVHPSIVTELFTSILKSVGNTVDVSRLWKNTREEVMWLDSRRPWRRSPLWLFIRVAMQLVISRSTTATSNLPGDLYKTFMVFFMGRVLELALPHSLHSDMFYALNAKLARRLLKLDPSAHGPILDSVESVMQDANRLIHERWSNIVEQSGPRYDPSRLKRLDFSQDVFKSLPKLDRYIKSLSRRKNDKNIVAFDPVPVLVKYQAEEFPTCLDSLNGEYKLYNLRALEAWIASDLPQWLQLHKSNFSTCGKLGDLIETYYAVASPVYSGNPEAYSMMLLTIIELWIACDESAVQICKLLLDYDPGIPQSLLQSLTLPFKCQMERLLRAEDYLKDRQERARFPAPSIFRDFGLQNCFSVRYFNQSPVHQNLLEIIVVQETKARLEKCNELRLKKEEYRVLMQQHDESECEFHEVIVDYHSGFHKQQHSDSCKRCHYKARATSMRIKIHEWSLPSNILQSRSTVFELQVPRFFGRWRDTTAFLLFDVLKVEYSSTDTPRANYPLYNYQGLSSFFTPFSSAQRIGLLSEDKPHEVTHRRQQLVYVATESEVCLNNGLHYRYHDSSIGLFVSDFRVTDEIPRLSTYTLPAQSASLQKFIYRPATMYNGLSPNTVIASQSDCPVHMSLDEYKALCTIPLGCRIQWQNILLQLSAPSVDFKKVETGLVILQSIYQTGPSSNENVRRAGHQILDDENFAHSLLTSLQEASQRVKENWESSQALSTFISLATRLLSLTSAGQIREGCLAYLASARAVALGWVKLLRDKAHTATDDGHKADLTSKLVEIALICVGSFDVDERYLDDVLSLPNDASDFIQCSVVIQEGSRTIPMASNPMILLLHQRWRWLSYRGYPILAKQIIEARSRSLDDSIKQSWSAYQAGKGWKRVSEKFDHWLVSRTAPQYNSDPLLVHFNLLTGELLVNGLPLSRLPSKYECHLTYRILFGHSALEVMPTTVRGMQFSGKKEYAGYTLHIGLNRHPDTQSSPEYDLLIQAVKDDRKCELIPSRFLDGMFPEYFVKKFVQWYDMADDYLEFRPIEDPWTSSPDNWRLTRDGPRWHLMKHEASLISVNSDTAAVLSHMLSPIEDLSRIHIIFHRSKLSLEVDLPRLQLGFHLKSGDSLLQSTQFRGMAVDSDQSLGTLVGLQTKLVLKHKDGGRLVILPEGYVSCVKHEDHVNVIINKASAAKTHLYSVDGQIGRLVDNGSLQSKLFLCHLHALTSFCLPDPLICRTGTEQALSILNSAAVRSFDRLTRENIETLEQIAHLTPERSYYPANERVMQKVKWSPAPNFMAQHSGFYKCVGSIFEQADRTKVFYPQSYIQPPDLKGIDAHLLERDCIRSSTFRVSGFGAEDHTVKHDVPYISRDQDYSVSGRRAFIISSVIYHGRTALQYDVPSNLSSNLWDFLSQAPQVLGPNHSLPPSELAYDAELLLNSSGFLAKYWTPLHRMFSEVFPPLDKFRLMIWLSTLAFARNADMNIVQTLASFLTVPEMVQISPPLIPLFDLSQGAKVSEVKLRDVARRACLPIHRCPEATLHRNSEESKKAFKNRQYRQFQGNQARALDEISKALGSQWPCENPTTPIDDGPFTFHQYVDMAKVMEGVKLVFKAWYDNYRLNIYLCQIGNTLSRQVVDPLKIPSSSFAIPTWNLQRRRGYICIDDIFSCPAPSLPPHRKLNLTDLLASSTAAENVLPRLEVLVRRLEAQSRSNYQNNYVEDLRGSVLSLQDFGNSYYLLRKGDGLKDIFLHHLRDCEDHVYETYETIILTVASVKEAGNSTSTHSHNSSTVAHRIKQWPRLSPTFFLQQLTRGRWQKIKNDWKRCIVHYGLALIELQRAERLLSLSGNHVDLIKELLNPGHTNWDPIEYPESLLLEVESGIIIRDVQEQIAGQMRNPSSGANSVLQLNMGEGKSSVIVPIVAAAIADGSRLVRVIVAKPQSRQMFQMLVSKLGGLLDRRVYHMPFSRALELGEAEADAIGNLYRECMSNGGVLLVQPEHILSFKLMGLECLISGKESVGRSLLRTQGFFDTSSRDIVDESDENFSVKFELIYTMGMQRPVELSPERWTCIHQVLNLVRLFAPGVAKVFPLSLEVHERWPGSFPRTRVLQHDAQRQLLGLVAERICETGLSGFPIARQSSKVRQAVFRYITEPDLTESEIAEVENQGSGGFWADTTSDTLLLLRGLVAGGVLPFAFGQKRWRVNYGLDATREPRTKLAVPYRAKDNPTSRSEFSHPDVVIVLTSLSYYYGGLDNDDLFVTFAHLIKSDQAEIEYEAWVRDAPSLPPAFRQLVGINLKDHLQCSEHVFPPLRYAKSVVDYFLSHIVFPKEMKEFPHKLSASGWDIGQTKTHPTTGFSGTNDSRKTLPLSVEHLDLEEQKHTNALVLEYLLQPENSVTLMPPRKEDSISDAELLLAMVAKMEPPAQVILDVGAQILELSNLDVAKEWMKMLPDHGRTQAVVYFDDYDELSVLDRRGNIEPLQTSSFAKQLDLCLVYLDEAHTRGTDLTLPEYYRAAVTLGANLTKDRLVQACMRMRKLGKGQSVVFCVPEEIKTKILARTLNPGNVLIVSDVLNWAISETWIDMQRNIPLWAAQGQRYEHQRTIWTEAHISGEIHMSNRQAERFLEDESQTLEARYRPIPSTDVASIGRVSESKNHDLIMERCREFGCLELNSARLQEEQERELSPEIEQERQIQRPPPAQAATHTIHRDLKRFVSTGMLVNRSKAYMPAFETLRNTSAAAHLDVTQFPDGLLVTVDFASTIQTHDRAFISDSYQRQVQWILTGTGGSSSSNNTVEHIMIISPYEAEGLLSEIKKSKTVTLHLYAPRLNPAFRAMDGLDLYTVPELPETWNLPRRLALQLGLFSGQLFLGSFSEYTDMCELLGLAWEKAGDGCVVAADGFVMQNGSGQGAFRSSFSDSPVKFLKVFMTKIRRNCEGISKTHMGTILDGSLLRRSDFEEPGDRV</sequence>
<keyword evidence="4" id="KW-0833">Ubl conjugation pathway</keyword>
<evidence type="ECO:0000256" key="7">
    <source>
        <dbReference type="SAM" id="MobiDB-lite"/>
    </source>
</evidence>
<dbReference type="InterPro" id="IPR046541">
    <property type="entry name" value="DUF6606"/>
</dbReference>
<evidence type="ECO:0000256" key="2">
    <source>
        <dbReference type="ARBA" id="ARBA00012759"/>
    </source>
</evidence>
<dbReference type="PANTHER" id="PTHR13367">
    <property type="entry name" value="UBIQUITIN THIOESTERASE"/>
    <property type="match status" value="1"/>
</dbReference>
<keyword evidence="12" id="KW-1185">Reference proteome</keyword>
<reference evidence="11 12" key="1">
    <citation type="submission" date="2017-10" db="EMBL/GenBank/DDBJ databases">
        <title>Comparative genomics in systemic dimorphic fungi from Ajellomycetaceae.</title>
        <authorList>
            <person name="Munoz J.F."/>
            <person name="Mcewen J.G."/>
            <person name="Clay O.K."/>
            <person name="Cuomo C.A."/>
        </authorList>
    </citation>
    <scope>NUCLEOTIDE SEQUENCE [LARGE SCALE GENOMIC DNA]</scope>
    <source>
        <strain evidence="11 12">UAMH4076</strain>
    </source>
</reference>
<dbReference type="InterPro" id="IPR022099">
    <property type="entry name" value="DUF3638"/>
</dbReference>
<dbReference type="Pfam" id="PF20255">
    <property type="entry name" value="DUF6606"/>
    <property type="match status" value="1"/>
</dbReference>
<feature type="domain" description="DUF3645" evidence="9">
    <location>
        <begin position="2400"/>
        <end position="2430"/>
    </location>
</feature>
<feature type="compositionally biased region" description="Basic and acidic residues" evidence="7">
    <location>
        <begin position="2865"/>
        <end position="2879"/>
    </location>
</feature>
<dbReference type="EC" id="3.4.19.12" evidence="2"/>
<gene>
    <name evidence="11" type="ORF">GX50_07543</name>
</gene>
<dbReference type="GO" id="GO:0004843">
    <property type="term" value="F:cysteine-type deubiquitinase activity"/>
    <property type="evidence" value="ECO:0007669"/>
    <property type="project" value="UniProtKB-EC"/>
</dbReference>
<evidence type="ECO:0000256" key="6">
    <source>
        <dbReference type="ARBA" id="ARBA00022807"/>
    </source>
</evidence>
<organism evidence="11 12">
    <name type="scientific">[Emmonsia] crescens</name>
    <dbReference type="NCBI Taxonomy" id="73230"/>
    <lineage>
        <taxon>Eukaryota</taxon>
        <taxon>Fungi</taxon>
        <taxon>Dikarya</taxon>
        <taxon>Ascomycota</taxon>
        <taxon>Pezizomycotina</taxon>
        <taxon>Eurotiomycetes</taxon>
        <taxon>Eurotiomycetidae</taxon>
        <taxon>Onygenales</taxon>
        <taxon>Ajellomycetaceae</taxon>
        <taxon>Emergomyces</taxon>
    </lineage>
</organism>
<name>A0A2B7Z993_9EURO</name>
<evidence type="ECO:0000256" key="4">
    <source>
        <dbReference type="ARBA" id="ARBA00022786"/>
    </source>
</evidence>
<comment type="catalytic activity">
    <reaction evidence="1">
        <text>Thiol-dependent hydrolysis of ester, thioester, amide, peptide and isopeptide bonds formed by the C-terminal Gly of ubiquitin (a 76-residue protein attached to proteins as an intracellular targeting signal).</text>
        <dbReference type="EC" id="3.4.19.12"/>
    </reaction>
</comment>
<evidence type="ECO:0000313" key="11">
    <source>
        <dbReference type="EMBL" id="PGH29708.1"/>
    </source>
</evidence>
<dbReference type="VEuPathDB" id="FungiDB:EMCG_07247"/>
<dbReference type="PANTHER" id="PTHR13367:SF34">
    <property type="match status" value="1"/>
</dbReference>
<dbReference type="Proteomes" id="UP000226031">
    <property type="component" value="Unassembled WGS sequence"/>
</dbReference>
<evidence type="ECO:0000313" key="12">
    <source>
        <dbReference type="Proteomes" id="UP000226031"/>
    </source>
</evidence>
<evidence type="ECO:0000259" key="8">
    <source>
        <dbReference type="Pfam" id="PF12340"/>
    </source>
</evidence>
<dbReference type="STRING" id="73230.A0A2B7Z993"/>
<keyword evidence="6" id="KW-0788">Thiol protease</keyword>
<evidence type="ECO:0000256" key="1">
    <source>
        <dbReference type="ARBA" id="ARBA00000707"/>
    </source>
</evidence>
<evidence type="ECO:0000256" key="5">
    <source>
        <dbReference type="ARBA" id="ARBA00022801"/>
    </source>
</evidence>